<evidence type="ECO:0000313" key="2">
    <source>
        <dbReference type="Proteomes" id="UP001164539"/>
    </source>
</evidence>
<dbReference type="Proteomes" id="UP001164539">
    <property type="component" value="Chromosome 1"/>
</dbReference>
<keyword evidence="2" id="KW-1185">Reference proteome</keyword>
<proteinExistence type="predicted"/>
<protein>
    <submittedName>
        <fullName evidence="1">Gibberellin 2-beta-dioxygenase 2-like</fullName>
    </submittedName>
</protein>
<dbReference type="EMBL" id="CM051394">
    <property type="protein sequence ID" value="KAJ4727854.1"/>
    <property type="molecule type" value="Genomic_DNA"/>
</dbReference>
<reference evidence="1 2" key="1">
    <citation type="journal article" date="2023" name="Science">
        <title>Complex scaffold remodeling in plant triterpene biosynthesis.</title>
        <authorList>
            <person name="De La Pena R."/>
            <person name="Hodgson H."/>
            <person name="Liu J.C."/>
            <person name="Stephenson M.J."/>
            <person name="Martin A.C."/>
            <person name="Owen C."/>
            <person name="Harkess A."/>
            <person name="Leebens-Mack J."/>
            <person name="Jimenez L.E."/>
            <person name="Osbourn A."/>
            <person name="Sattely E.S."/>
        </authorList>
    </citation>
    <scope>NUCLEOTIDE SEQUENCE [LARGE SCALE GENOMIC DNA]</scope>
    <source>
        <strain evidence="2">cv. JPN11</strain>
        <tissue evidence="1">Leaf</tissue>
    </source>
</reference>
<comment type="caution">
    <text evidence="1">The sequence shown here is derived from an EMBL/GenBank/DDBJ whole genome shotgun (WGS) entry which is preliminary data.</text>
</comment>
<organism evidence="1 2">
    <name type="scientific">Melia azedarach</name>
    <name type="common">Chinaberry tree</name>
    <dbReference type="NCBI Taxonomy" id="155640"/>
    <lineage>
        <taxon>Eukaryota</taxon>
        <taxon>Viridiplantae</taxon>
        <taxon>Streptophyta</taxon>
        <taxon>Embryophyta</taxon>
        <taxon>Tracheophyta</taxon>
        <taxon>Spermatophyta</taxon>
        <taxon>Magnoliopsida</taxon>
        <taxon>eudicotyledons</taxon>
        <taxon>Gunneridae</taxon>
        <taxon>Pentapetalae</taxon>
        <taxon>rosids</taxon>
        <taxon>malvids</taxon>
        <taxon>Sapindales</taxon>
        <taxon>Meliaceae</taxon>
        <taxon>Melia</taxon>
    </lineage>
</organism>
<evidence type="ECO:0000313" key="1">
    <source>
        <dbReference type="EMBL" id="KAJ4727854.1"/>
    </source>
</evidence>
<gene>
    <name evidence="1" type="ORF">OWV82_000889</name>
</gene>
<sequence>MVVPSPSPMRTKKTRAVGIPTIDLSVGKQKLTEQIVNACEEYGFFKVTNHGISREIVSRLEDEGLDFFAKSPKEKQRSRAGPANPFGYGCKNIGFNGDSGELEYLLLHSNPISIAERSKTISNDPLKFSRAVNDYIRAVRDLACDILDLAAEGLGLPDKFVLSRLIKDVQSDSLLRLNHYPPVRDWDPSATLHQQQHQCLKNRVGFGEHSDPQILTILRSNDVGGFQISLRDGLWVPVPPDPTDFYVIVGDALQVLTNGRFTSVRHRALTNSVKPRLSMMYFGAPPLDAWITSLPEMVSPEKPSVYKPFTWVEYKKAVYSLRLGDTRLDLFKLHAGDKTASLVAK</sequence>
<accession>A0ACC1YWX3</accession>
<name>A0ACC1YWX3_MELAZ</name>